<dbReference type="AlphaFoldDB" id="A0A176W878"/>
<gene>
    <name evidence="1" type="ORF">AXG93_312s1010</name>
</gene>
<accession>A0A176W878</accession>
<proteinExistence type="predicted"/>
<organism evidence="1 2">
    <name type="scientific">Marchantia polymorpha subsp. ruderalis</name>
    <dbReference type="NCBI Taxonomy" id="1480154"/>
    <lineage>
        <taxon>Eukaryota</taxon>
        <taxon>Viridiplantae</taxon>
        <taxon>Streptophyta</taxon>
        <taxon>Embryophyta</taxon>
        <taxon>Marchantiophyta</taxon>
        <taxon>Marchantiopsida</taxon>
        <taxon>Marchantiidae</taxon>
        <taxon>Marchantiales</taxon>
        <taxon>Marchantiaceae</taxon>
        <taxon>Marchantia</taxon>
    </lineage>
</organism>
<sequence>MVPIGELVIMEEFGCSVEDRGFTQSGLRYRLIHPSASVVAEARGVADSESLVVMSSSVSHSLTGDMDGMYEAMKGPRRYSGAGLFQHLEWPPMDDYHEFGREYAVEIDAWRRHWSSNYMSITQGGVDTRVDASGSIIEGTCGVAWAGTSSGAVSVASSSTSGKSIGIPLFSPIPEFFKRLRKNYKGVSMEKLRSLQEFERKTGGSSGGIHSYAAIDLNYSRCN</sequence>
<keyword evidence="2" id="KW-1185">Reference proteome</keyword>
<protein>
    <submittedName>
        <fullName evidence="1">Uncharacterized protein</fullName>
    </submittedName>
</protein>
<dbReference type="EMBL" id="LVLJ01001702">
    <property type="protein sequence ID" value="OAE28672.1"/>
    <property type="molecule type" value="Genomic_DNA"/>
</dbReference>
<reference evidence="1" key="1">
    <citation type="submission" date="2016-03" db="EMBL/GenBank/DDBJ databases">
        <title>Mechanisms controlling the formation of the plant cell surface in tip-growing cells are functionally conserved among land plants.</title>
        <authorList>
            <person name="Honkanen S."/>
            <person name="Jones V.A."/>
            <person name="Morieri G."/>
            <person name="Champion C."/>
            <person name="Hetherington A.J."/>
            <person name="Kelly S."/>
            <person name="Saint-Marcoux D."/>
            <person name="Proust H."/>
            <person name="Prescott H."/>
            <person name="Dolan L."/>
        </authorList>
    </citation>
    <scope>NUCLEOTIDE SEQUENCE [LARGE SCALE GENOMIC DNA]</scope>
    <source>
        <tissue evidence="1">Whole gametophyte</tissue>
    </source>
</reference>
<evidence type="ECO:0000313" key="1">
    <source>
        <dbReference type="EMBL" id="OAE28672.1"/>
    </source>
</evidence>
<dbReference type="Proteomes" id="UP000077202">
    <property type="component" value="Unassembled WGS sequence"/>
</dbReference>
<evidence type="ECO:0000313" key="2">
    <source>
        <dbReference type="Proteomes" id="UP000077202"/>
    </source>
</evidence>
<comment type="caution">
    <text evidence="1">The sequence shown here is derived from an EMBL/GenBank/DDBJ whole genome shotgun (WGS) entry which is preliminary data.</text>
</comment>
<name>A0A176W878_MARPO</name>